<evidence type="ECO:0000313" key="3">
    <source>
        <dbReference type="Proteomes" id="UP000219331"/>
    </source>
</evidence>
<dbReference type="OrthoDB" id="9810174at2"/>
<gene>
    <name evidence="2" type="ORF">SAMN05421512_110116</name>
</gene>
<evidence type="ECO:0000259" key="1">
    <source>
        <dbReference type="Pfam" id="PF07484"/>
    </source>
</evidence>
<dbReference type="AlphaFoldDB" id="A0A285TCI5"/>
<organism evidence="2 3">
    <name type="scientific">Stappia indica</name>
    <dbReference type="NCBI Taxonomy" id="538381"/>
    <lineage>
        <taxon>Bacteria</taxon>
        <taxon>Pseudomonadati</taxon>
        <taxon>Pseudomonadota</taxon>
        <taxon>Alphaproteobacteria</taxon>
        <taxon>Hyphomicrobiales</taxon>
        <taxon>Stappiaceae</taxon>
        <taxon>Stappia</taxon>
    </lineage>
</organism>
<dbReference type="EMBL" id="OBML01000010">
    <property type="protein sequence ID" value="SOC19911.1"/>
    <property type="molecule type" value="Genomic_DNA"/>
</dbReference>
<dbReference type="Proteomes" id="UP000219331">
    <property type="component" value="Unassembled WGS sequence"/>
</dbReference>
<dbReference type="InterPro" id="IPR037053">
    <property type="entry name" value="Phage_tail_collar_dom_sf"/>
</dbReference>
<name>A0A285TCI5_9HYPH</name>
<protein>
    <submittedName>
        <fullName evidence="2">Microcystin-dependent protein</fullName>
    </submittedName>
</protein>
<feature type="domain" description="Phage tail collar" evidence="1">
    <location>
        <begin position="8"/>
        <end position="63"/>
    </location>
</feature>
<dbReference type="SUPFAM" id="SSF88874">
    <property type="entry name" value="Receptor-binding domain of short tail fibre protein gp12"/>
    <property type="match status" value="1"/>
</dbReference>
<sequence>MSEPFLAEIRIMSFNFPPKGWAFCNGQLLPINQNQALFALLGTTYGGNGTTNFALPDLRSRVPVHVGSGFTLGQRAGETSHTLTTPEMPEHNHLPMASATAVDTNTPTNNYLGNNLGLLYGPLANSVTMSPSSLSNVGGSQPHQNMQPFLTLNFCIALQGIFPSPN</sequence>
<dbReference type="Gene3D" id="3.90.1340.10">
    <property type="entry name" value="Phage tail collar domain"/>
    <property type="match status" value="1"/>
</dbReference>
<dbReference type="RefSeq" id="WP_067223661.1">
    <property type="nucleotide sequence ID" value="NZ_MBQE01000005.1"/>
</dbReference>
<dbReference type="STRING" id="538381.GCA_001696535_03939"/>
<evidence type="ECO:0000313" key="2">
    <source>
        <dbReference type="EMBL" id="SOC19911.1"/>
    </source>
</evidence>
<dbReference type="InterPro" id="IPR011083">
    <property type="entry name" value="Phage_tail_collar_dom"/>
</dbReference>
<dbReference type="Pfam" id="PF07484">
    <property type="entry name" value="Collar"/>
    <property type="match status" value="1"/>
</dbReference>
<reference evidence="2 3" key="1">
    <citation type="submission" date="2017-08" db="EMBL/GenBank/DDBJ databases">
        <authorList>
            <person name="de Groot N.N."/>
        </authorList>
    </citation>
    <scope>NUCLEOTIDE SEQUENCE [LARGE SCALE GENOMIC DNA]</scope>
    <source>
        <strain evidence="2 3">USBA 352</strain>
    </source>
</reference>
<proteinExistence type="predicted"/>
<accession>A0A285TCI5</accession>
<keyword evidence="3" id="KW-1185">Reference proteome</keyword>